<evidence type="ECO:0000256" key="10">
    <source>
        <dbReference type="ARBA" id="ARBA00062994"/>
    </source>
</evidence>
<reference evidence="18" key="2">
    <citation type="submission" date="2025-08" db="UniProtKB">
        <authorList>
            <consortium name="Ensembl"/>
        </authorList>
    </citation>
    <scope>IDENTIFICATION</scope>
</reference>
<dbReference type="GeneTree" id="ENSGT00940000155659"/>
<feature type="region of interest" description="Disordered" evidence="14">
    <location>
        <begin position="1622"/>
        <end position="1693"/>
    </location>
</feature>
<evidence type="ECO:0000256" key="14">
    <source>
        <dbReference type="SAM" id="MobiDB-lite"/>
    </source>
</evidence>
<feature type="domain" description="SH3" evidence="15">
    <location>
        <begin position="1"/>
        <end position="58"/>
    </location>
</feature>
<feature type="compositionally biased region" description="Low complexity" evidence="14">
    <location>
        <begin position="1622"/>
        <end position="1633"/>
    </location>
</feature>
<dbReference type="InterPro" id="IPR043161">
    <property type="entry name" value="DOCK_C_lobe_A"/>
</dbReference>
<dbReference type="PROSITE" id="PS51650">
    <property type="entry name" value="C2_DOCK"/>
    <property type="match status" value="1"/>
</dbReference>
<dbReference type="Pfam" id="PF14429">
    <property type="entry name" value="DOCK-C2"/>
    <property type="match status" value="1"/>
</dbReference>
<feature type="domain" description="C2 DOCK-type" evidence="16">
    <location>
        <begin position="392"/>
        <end position="564"/>
    </location>
</feature>
<feature type="region of interest" description="Disordered" evidence="14">
    <location>
        <begin position="1794"/>
        <end position="1902"/>
    </location>
</feature>
<dbReference type="FunFam" id="1.25.40.410:FF:000003">
    <property type="entry name" value="Dedicator of cytokinesis protein 4"/>
    <property type="match status" value="1"/>
</dbReference>
<evidence type="ECO:0000256" key="8">
    <source>
        <dbReference type="ARBA" id="ARBA00055323"/>
    </source>
</evidence>
<dbReference type="FunFam" id="1.20.58.740:FF:000003">
    <property type="entry name" value="dedicator of cytokinesis protein 4"/>
    <property type="match status" value="1"/>
</dbReference>
<dbReference type="InterPro" id="IPR037014">
    <property type="entry name" value="DHR2_DOCK4"/>
</dbReference>
<feature type="compositionally biased region" description="Low complexity" evidence="14">
    <location>
        <begin position="1650"/>
        <end position="1665"/>
    </location>
</feature>
<sequence length="1902" mass="218471">PWTPEVLASFRGTVQHGLPLEIGDTVQILEKCEGMVLVLYTSYVEGIFPSSYIHLKNAHVKNKGQFETVIPDEDSVITEMTSTLRDWGAMWKQLYVKNEGDLFHRLWHVMNEILDLRRQVLVGHLTHDRLRDVKQHITARLDWGNEQLGLDLVPRREFSMVDPDEISVTELYRLMEHRHRKKETSTPASTHHLFVHVKSLMSANLGEELEVFFHIYDGRENRPLSERFFVRLNKSGLPKSPEKTERQCTLFVDLGSSDLRKDVYIVVHIIRIGRMGAGEKKNQCNVQYRRPFGCAVVSIADLLTADSKDDHLLKVYTCNTESEWSQIHENIIKKANSRYNLSGSNTGLAVALQLLHGDIDQLRREYMVLFTRGVSITRKLGFSDVIMPGEMRNDLYITLEKGEFEKGGKSVARNVEITVYVLDIDGQILKGHVAAGSGEPSVDEYHSLVLYHNNSPRWGDQIKLPIPVDMFRGSHVRFEFRHCSTKDKGEKKLFGYSFVPLMQEDGRTLPDGTHELIIHKCEENTSLADCSRYLKLPFSKANLPSNNQTLKGTKESFWITSFLCSTKLTQNGDMLDLLKWRAHPERINDSLSKLKEIDGSEIVKFLQDTLDTLFGILDESSQRYGLKVFDSLVHIINLLQDSKFQHFKPVMDTYIESHFAGALSYRDLIKVLKWYVDRIVDAEHQDHIQQVLKASEYIFKYIIQSRRLFSLATGGQNEEEFRVCIHELFMSIRFFLSQENKGTTPVAQTQAVFLRTFPAIYSELLKIFTVREVAGFVRETLGSLPTTVHPDCPLEAVKLQCIAKTVESQLYINPESRCILLPVVLRVLQAHMQEQRDLVMCAQILSSMLSLIKKEENVELIVESLLGVLLRTILEISNRPQPAGTSMRLQFQDVTGEFVACLLALLRQMSDKHYQKLLQAFSSKDDLRDFLLHIFTVFRILIRPEMFPKDWTVMRLVTNNVIITTVLYLSDVWDSYFYLSVIFINQPCLQLESFSPSKRKKILEKYGDMRVMMGCEIFSMWQNLGEHKLNFIPAMIGPFLEVTLVPQPDLRNVMIPIFHDMMDWEQRRSGNFKQVEAKLIDKLDSLMSEGKGDETYRELFNSIIPLFGPYPSLLKKIERETWRESGISLIATVTRLMERLLDYRDCMKLGEVDGKKIGCTVSLLNFYKTELNKEEMYIRYIHKLYDLHLKAQNYTEASYTLLLYDELLEWSDRPLREFLNYPMQSEWQRKEYLHLTIIQNFDRGKCWENGIILCRELADQYESYYDYRNLSKMRMMEASLYDKIMDQQRLEPEFFRVGFYGKKFPFFLRNKEFVCRGHDYERLEAFQQRMLNEFPHAIAMQHVNQPDQTIYQADAQYLQIYAVTPIPDSQDVLQRDGVPDNIKSFYKFNHIWRFRYDRPFHKGTKDKENEFKSLWVERTTLTLIQSLPGISRWFEVEKRELVEVSPLENAIEVIENKNLQLRTLITQCQSRQMQNINPLTMCLNGVIDAAVNGGLARYQEAFFVKDYIMNHPEDGEKIGRLRELMFEQAHILEYGLAVHEKFVPQDMRPLHKKLVDQFHLMKSSLGIQEFPAYVRASPVHFTNGSPRTCRNSVPSIISPDGGRGVARRSLFSYPAVNRYSSSSLSSQASNEVSNITGQSESSDEVFNMQPSPSTSSLSSNHSASPNVTSSAPSSARGSPQMAEKHKHSRENACLSPRERPVSAIFPNPLDPAQVSTHIHLHLQIQHSNMPFIAIVPAPSSWSLDSVKEGMPHSSDSGGRMLCPPKILHLVSNSPVLSGSYSSGISSLSRCSVSEASGTEFPTGDHPPHQLPPPTTLPNSVSSSSDEPIRRENKTPPPYSVYERNNPRRPVPLPHSLSIPPQTDPPALPPKPHQLRTGSMKLDGTADPRVPRPRPLPRKVSQL</sequence>
<dbReference type="PANTHER" id="PTHR45653:SF7">
    <property type="entry name" value="DEDICATOR OF CYTOKINESIS PROTEIN 4"/>
    <property type="match status" value="1"/>
</dbReference>
<dbReference type="InterPro" id="IPR056372">
    <property type="entry name" value="TPR_DOCK"/>
</dbReference>
<evidence type="ECO:0000259" key="15">
    <source>
        <dbReference type="PROSITE" id="PS50002"/>
    </source>
</evidence>
<dbReference type="Ensembl" id="ENSONIT00000086141.1">
    <property type="protein sequence ID" value="ENSONIP00000028074.1"/>
    <property type="gene ID" value="ENSONIG00000016768.2"/>
</dbReference>
<dbReference type="InterPro" id="IPR043162">
    <property type="entry name" value="DOCK_C_lobe_C"/>
</dbReference>
<dbReference type="InterPro" id="IPR032376">
    <property type="entry name" value="DOCK_N"/>
</dbReference>
<dbReference type="SUPFAM" id="SSF48371">
    <property type="entry name" value="ARM repeat"/>
    <property type="match status" value="1"/>
</dbReference>
<dbReference type="Gene3D" id="2.60.40.150">
    <property type="entry name" value="C2 domain"/>
    <property type="match status" value="1"/>
</dbReference>
<dbReference type="Gene3D" id="2.30.30.40">
    <property type="entry name" value="SH3 Domains"/>
    <property type="match status" value="1"/>
</dbReference>
<dbReference type="InterPro" id="IPR037811">
    <property type="entry name" value="C2_Dock-B"/>
</dbReference>
<evidence type="ECO:0000259" key="17">
    <source>
        <dbReference type="PROSITE" id="PS51651"/>
    </source>
</evidence>
<dbReference type="InterPro" id="IPR036028">
    <property type="entry name" value="SH3-like_dom_sf"/>
</dbReference>
<dbReference type="InterPro" id="IPR042455">
    <property type="entry name" value="DOCK_N_sub1"/>
</dbReference>
<evidence type="ECO:0000256" key="4">
    <source>
        <dbReference type="ARBA" id="ARBA00022475"/>
    </source>
</evidence>
<reference evidence="18" key="3">
    <citation type="submission" date="2025-09" db="UniProtKB">
        <authorList>
            <consortium name="Ensembl"/>
        </authorList>
    </citation>
    <scope>IDENTIFICATION</scope>
</reference>
<feature type="domain" description="DOCKER" evidence="17">
    <location>
        <begin position="1168"/>
        <end position="1574"/>
    </location>
</feature>
<evidence type="ECO:0000313" key="18">
    <source>
        <dbReference type="Ensembl" id="ENSONIP00000028074.1"/>
    </source>
</evidence>
<dbReference type="InterPro" id="IPR016024">
    <property type="entry name" value="ARM-type_fold"/>
</dbReference>
<evidence type="ECO:0000313" key="19">
    <source>
        <dbReference type="Proteomes" id="UP000005207"/>
    </source>
</evidence>
<keyword evidence="5" id="KW-0963">Cytoplasm</keyword>
<keyword evidence="3 12" id="KW-0728">SH3 domain</keyword>
<dbReference type="InterPro" id="IPR046770">
    <property type="entry name" value="DOCKER_Lobe_B"/>
</dbReference>
<dbReference type="PROSITE" id="PS50002">
    <property type="entry name" value="SH3"/>
    <property type="match status" value="1"/>
</dbReference>
<dbReference type="Gene3D" id="1.25.40.410">
    <property type="match status" value="1"/>
</dbReference>
<feature type="compositionally biased region" description="Pro residues" evidence="14">
    <location>
        <begin position="1861"/>
        <end position="1871"/>
    </location>
</feature>
<evidence type="ECO:0000256" key="5">
    <source>
        <dbReference type="ARBA" id="ARBA00022490"/>
    </source>
</evidence>
<dbReference type="FunFam" id="2.60.40.150:FF:000045">
    <property type="entry name" value="Dedicator of cytokinesis protein 4"/>
    <property type="match status" value="1"/>
</dbReference>
<feature type="region of interest" description="Disordered" evidence="14">
    <location>
        <begin position="1584"/>
        <end position="1603"/>
    </location>
</feature>
<evidence type="ECO:0000256" key="3">
    <source>
        <dbReference type="ARBA" id="ARBA00022443"/>
    </source>
</evidence>
<dbReference type="CDD" id="cd11705">
    <property type="entry name" value="DHR2_DOCK4"/>
    <property type="match status" value="1"/>
</dbReference>
<dbReference type="Pfam" id="PF20422">
    <property type="entry name" value="DHR-2_Lobe_B"/>
    <property type="match status" value="1"/>
</dbReference>
<dbReference type="PANTHER" id="PTHR45653">
    <property type="entry name" value="DEDICATOR OF CYTOKINESIS"/>
    <property type="match status" value="1"/>
</dbReference>
<dbReference type="Proteomes" id="UP000005207">
    <property type="component" value="Linkage group LG17"/>
</dbReference>
<comment type="subunit">
    <text evidence="10">Interacts with nucleotide-free Rap1; functions as a guanine nucleotide exchange factor (GEF) for Rap1. Interacts (via DOCKER domain) with RAC1; functions as a guanine nucleotide exchange factor (GEF) for RAC1. Interacts with the SH3 domain of CRK. Interacts with FASLG. Interacts with ELMO2 and EPHA2; mediates activation of RAC1 by EPHA2. Interacts with USH1C (via PDZ 1 domain).</text>
</comment>
<reference evidence="19" key="1">
    <citation type="submission" date="2012-01" db="EMBL/GenBank/DDBJ databases">
        <title>The Genome Sequence of Oreochromis niloticus (Nile Tilapia).</title>
        <authorList>
            <consortium name="Broad Institute Genome Assembly Team"/>
            <consortium name="Broad Institute Sequencing Platform"/>
            <person name="Di Palma F."/>
            <person name="Johnson J."/>
            <person name="Lander E.S."/>
            <person name="Lindblad-Toh K."/>
        </authorList>
    </citation>
    <scope>NUCLEOTIDE SEQUENCE [LARGE SCALE GENOMIC DNA]</scope>
</reference>
<keyword evidence="6" id="KW-0597">Phosphoprotein</keyword>
<name>A0A669AY66_ORENI</name>
<dbReference type="GO" id="GO:0005886">
    <property type="term" value="C:plasma membrane"/>
    <property type="evidence" value="ECO:0007669"/>
    <property type="project" value="UniProtKB-SubCell"/>
</dbReference>
<evidence type="ECO:0000256" key="2">
    <source>
        <dbReference type="ARBA" id="ARBA00004514"/>
    </source>
</evidence>
<evidence type="ECO:0000256" key="12">
    <source>
        <dbReference type="PROSITE-ProRule" id="PRU00192"/>
    </source>
</evidence>
<feature type="compositionally biased region" description="Polar residues" evidence="14">
    <location>
        <begin position="1584"/>
        <end position="1595"/>
    </location>
</feature>
<dbReference type="Pfam" id="PF20421">
    <property type="entry name" value="DHR-2_Lobe_C"/>
    <property type="match status" value="1"/>
</dbReference>
<proteinExistence type="inferred from homology"/>
<comment type="subcellular location">
    <subcellularLocation>
        <location evidence="1">Cell membrane</location>
    </subcellularLocation>
    <subcellularLocation>
        <location evidence="2">Cytoplasm</location>
        <location evidence="2">Cytosol</location>
    </subcellularLocation>
</comment>
<dbReference type="Pfam" id="PF23554">
    <property type="entry name" value="TPR_DOCK"/>
    <property type="match status" value="1"/>
</dbReference>
<protein>
    <recommendedName>
        <fullName evidence="11">Dedicator of cytokinesis protein 4</fullName>
    </recommendedName>
</protein>
<evidence type="ECO:0000256" key="7">
    <source>
        <dbReference type="ARBA" id="ARBA00023136"/>
    </source>
</evidence>
<dbReference type="FunFam" id="1.20.1270.350:FF:000001">
    <property type="entry name" value="dedicator of cytokinesis protein 4"/>
    <property type="match status" value="1"/>
</dbReference>
<dbReference type="InterPro" id="IPR046773">
    <property type="entry name" value="DOCKER_Lobe_C"/>
</dbReference>
<comment type="function">
    <text evidence="8">Functions as a guanine nucleotide exchange factor (GEF) that promotes the exchange of GDP to GTP, converting inactive GDP-bound small GTPases into their active GTP-bound form. Involved in regulation of adherens junction between cells. Plays a role in cell migration.</text>
</comment>
<keyword evidence="7" id="KW-0472">Membrane</keyword>
<accession>A0A669AY66</accession>
<dbReference type="GO" id="GO:0007264">
    <property type="term" value="P:small GTPase-mediated signal transduction"/>
    <property type="evidence" value="ECO:0007669"/>
    <property type="project" value="InterPro"/>
</dbReference>
<feature type="compositionally biased region" description="Polar residues" evidence="14">
    <location>
        <begin position="1666"/>
        <end position="1677"/>
    </location>
</feature>
<dbReference type="InterPro" id="IPR001452">
    <property type="entry name" value="SH3_domain"/>
</dbReference>
<evidence type="ECO:0000256" key="13">
    <source>
        <dbReference type="PROSITE-ProRule" id="PRU00983"/>
    </source>
</evidence>
<dbReference type="InterPro" id="IPR027357">
    <property type="entry name" value="DOCKER_dom"/>
</dbReference>
<dbReference type="SUPFAM" id="SSF50044">
    <property type="entry name" value="SH3-domain"/>
    <property type="match status" value="1"/>
</dbReference>
<dbReference type="GO" id="GO:0005829">
    <property type="term" value="C:cytosol"/>
    <property type="evidence" value="ECO:0007669"/>
    <property type="project" value="UniProtKB-SubCell"/>
</dbReference>
<dbReference type="GO" id="GO:0043226">
    <property type="term" value="C:organelle"/>
    <property type="evidence" value="ECO:0007669"/>
    <property type="project" value="UniProtKB-ARBA"/>
</dbReference>
<dbReference type="Pfam" id="PF16172">
    <property type="entry name" value="DOCK_N"/>
    <property type="match status" value="1"/>
</dbReference>
<dbReference type="GO" id="GO:0031267">
    <property type="term" value="F:small GTPase binding"/>
    <property type="evidence" value="ECO:0007669"/>
    <property type="project" value="TreeGrafter"/>
</dbReference>
<dbReference type="GO" id="GO:0005096">
    <property type="term" value="F:GTPase activator activity"/>
    <property type="evidence" value="ECO:0007669"/>
    <property type="project" value="InterPro"/>
</dbReference>
<dbReference type="GO" id="GO:0060326">
    <property type="term" value="P:cell chemotaxis"/>
    <property type="evidence" value="ECO:0007669"/>
    <property type="project" value="TreeGrafter"/>
</dbReference>
<dbReference type="GO" id="GO:0005085">
    <property type="term" value="F:guanyl-nucleotide exchange factor activity"/>
    <property type="evidence" value="ECO:0007669"/>
    <property type="project" value="InterPro"/>
</dbReference>
<dbReference type="InterPro" id="IPR035892">
    <property type="entry name" value="C2_domain_sf"/>
</dbReference>
<organism evidence="18 19">
    <name type="scientific">Oreochromis niloticus</name>
    <name type="common">Nile tilapia</name>
    <name type="synonym">Tilapia nilotica</name>
    <dbReference type="NCBI Taxonomy" id="8128"/>
    <lineage>
        <taxon>Eukaryota</taxon>
        <taxon>Metazoa</taxon>
        <taxon>Chordata</taxon>
        <taxon>Craniata</taxon>
        <taxon>Vertebrata</taxon>
        <taxon>Euteleostomi</taxon>
        <taxon>Actinopterygii</taxon>
        <taxon>Neopterygii</taxon>
        <taxon>Teleostei</taxon>
        <taxon>Neoteleostei</taxon>
        <taxon>Acanthomorphata</taxon>
        <taxon>Ovalentaria</taxon>
        <taxon>Cichlomorphae</taxon>
        <taxon>Cichliformes</taxon>
        <taxon>Cichlidae</taxon>
        <taxon>African cichlids</taxon>
        <taxon>Pseudocrenilabrinae</taxon>
        <taxon>Oreochromini</taxon>
        <taxon>Oreochromis</taxon>
    </lineage>
</organism>
<comment type="function">
    <text evidence="9">Has a higher guanine nucleotide exchange factor activity compared to other isoforms.</text>
</comment>
<dbReference type="Gene3D" id="1.20.58.740">
    <property type="match status" value="1"/>
</dbReference>
<keyword evidence="19" id="KW-1185">Reference proteome</keyword>
<evidence type="ECO:0000256" key="11">
    <source>
        <dbReference type="ARBA" id="ARBA00072778"/>
    </source>
</evidence>
<gene>
    <name evidence="18" type="primary">DOCK4</name>
    <name evidence="18" type="synonym">dock4b</name>
</gene>
<evidence type="ECO:0000256" key="9">
    <source>
        <dbReference type="ARBA" id="ARBA00057780"/>
    </source>
</evidence>
<evidence type="ECO:0000256" key="1">
    <source>
        <dbReference type="ARBA" id="ARBA00004236"/>
    </source>
</evidence>
<evidence type="ECO:0000259" key="16">
    <source>
        <dbReference type="PROSITE" id="PS51650"/>
    </source>
</evidence>
<dbReference type="PROSITE" id="PS51651">
    <property type="entry name" value="DOCKER"/>
    <property type="match status" value="1"/>
</dbReference>
<dbReference type="InterPro" id="IPR027007">
    <property type="entry name" value="C2_DOCK-type_domain"/>
</dbReference>
<dbReference type="InterPro" id="IPR026791">
    <property type="entry name" value="DOCK"/>
</dbReference>
<evidence type="ECO:0000256" key="6">
    <source>
        <dbReference type="ARBA" id="ARBA00022553"/>
    </source>
</evidence>
<dbReference type="Gene3D" id="1.20.1270.350">
    <property type="entry name" value="Dedicator of cytokinesis N-terminal subdomain"/>
    <property type="match status" value="1"/>
</dbReference>
<comment type="similarity">
    <text evidence="13">Belongs to the DOCK family.</text>
</comment>
<keyword evidence="4" id="KW-1003">Cell membrane</keyword>
<dbReference type="CDD" id="cd08695">
    <property type="entry name" value="C2_Dock-B"/>
    <property type="match status" value="1"/>
</dbReference>